<gene>
    <name evidence="1" type="ORF">H7A79_0993</name>
</gene>
<dbReference type="RefSeq" id="WP_187001283.1">
    <property type="nucleotide sequence ID" value="NZ_CP060414.2"/>
</dbReference>
<proteinExistence type="predicted"/>
<accession>A0A7H1MAD4</accession>
<keyword evidence="2" id="KW-1185">Reference proteome</keyword>
<dbReference type="EMBL" id="CP060414">
    <property type="protein sequence ID" value="QNT58599.1"/>
    <property type="molecule type" value="Genomic_DNA"/>
</dbReference>
<name>A0A7H1MAD4_9NEIS</name>
<protein>
    <submittedName>
        <fullName evidence="1">Phage major tail tube protein</fullName>
    </submittedName>
</protein>
<evidence type="ECO:0000313" key="1">
    <source>
        <dbReference type="EMBL" id="QNT58599.1"/>
    </source>
</evidence>
<dbReference type="Pfam" id="PF04985">
    <property type="entry name" value="Phage_tube"/>
    <property type="match status" value="1"/>
</dbReference>
<sequence>MPKLNAIYNANVYIDGNNLLGKAAEITAPEIEFTMDEVTGLGLFGTIKLPSGMEALEAEMTWNSFYPEVAARSRNPFKSAQLMIRSNLQTFDAAGLEKEVPMVTTMTGTFGKDALGGFKPKEKAEFASTFQVNEVRQVADGRELFYYNAFTNTLRVDGQDVLSQMRKNIGA</sequence>
<dbReference type="AlphaFoldDB" id="A0A7H1MAD4"/>
<evidence type="ECO:0000313" key="2">
    <source>
        <dbReference type="Proteomes" id="UP000516412"/>
    </source>
</evidence>
<organism evidence="1 2">
    <name type="scientific">Neisseria musculi</name>
    <dbReference type="NCBI Taxonomy" id="1815583"/>
    <lineage>
        <taxon>Bacteria</taxon>
        <taxon>Pseudomonadati</taxon>
        <taxon>Pseudomonadota</taxon>
        <taxon>Betaproteobacteria</taxon>
        <taxon>Neisseriales</taxon>
        <taxon>Neisseriaceae</taxon>
        <taxon>Neisseria</taxon>
    </lineage>
</organism>
<dbReference type="Proteomes" id="UP000516412">
    <property type="component" value="Chromosome"/>
</dbReference>
<reference evidence="1" key="1">
    <citation type="submission" date="2024-06" db="EMBL/GenBank/DDBJ databases">
        <title>Complete Genome Sequence of mouse commensal type strain Neisseria musculi.</title>
        <authorList>
            <person name="Thapa E."/>
            <person name="Aluvathingal J."/>
            <person name="Nadendla S."/>
            <person name="Mehta A."/>
            <person name="Tettelin H."/>
            <person name="Weyand N.J."/>
        </authorList>
    </citation>
    <scope>NUCLEOTIDE SEQUENCE</scope>
    <source>
        <strain evidence="1">NW831</strain>
    </source>
</reference>
<dbReference type="NCBIfam" id="TIGR01611">
    <property type="entry name" value="tail_tube"/>
    <property type="match status" value="1"/>
</dbReference>
<dbReference type="KEGG" id="nmus:H7A79_0993"/>
<dbReference type="InterPro" id="IPR006498">
    <property type="entry name" value="Tail_tube"/>
</dbReference>